<dbReference type="CDD" id="cd00730">
    <property type="entry name" value="rubredoxin"/>
    <property type="match status" value="1"/>
</dbReference>
<feature type="binding site" evidence="9">
    <location>
        <position position="9"/>
    </location>
    <ligand>
        <name>Fe cation</name>
        <dbReference type="ChEBI" id="CHEBI:24875"/>
    </ligand>
</feature>
<feature type="binding site" evidence="9">
    <location>
        <position position="45"/>
    </location>
    <ligand>
        <name>Fe cation</name>
        <dbReference type="ChEBI" id="CHEBI:24875"/>
    </ligand>
</feature>
<dbReference type="PANTHER" id="PTHR47627:SF1">
    <property type="entry name" value="RUBREDOXIN-1-RELATED"/>
    <property type="match status" value="1"/>
</dbReference>
<evidence type="ECO:0000259" key="10">
    <source>
        <dbReference type="PROSITE" id="PS50903"/>
    </source>
</evidence>
<keyword evidence="7 8" id="KW-0408">Iron</keyword>
<dbReference type="PROSITE" id="PS50903">
    <property type="entry name" value="RUBREDOXIN_LIKE"/>
    <property type="match status" value="1"/>
</dbReference>
<dbReference type="InterPro" id="IPR024935">
    <property type="entry name" value="Rubredoxin_dom"/>
</dbReference>
<evidence type="ECO:0000256" key="5">
    <source>
        <dbReference type="ARBA" id="ARBA00022723"/>
    </source>
</evidence>
<feature type="binding site" evidence="9">
    <location>
        <position position="42"/>
    </location>
    <ligand>
        <name>Fe cation</name>
        <dbReference type="ChEBI" id="CHEBI:24875"/>
    </ligand>
</feature>
<dbReference type="FunFam" id="2.20.28.10:FF:000001">
    <property type="entry name" value="Rubredoxin"/>
    <property type="match status" value="1"/>
</dbReference>
<proteinExistence type="inferred from homology"/>
<dbReference type="Gene3D" id="2.20.28.10">
    <property type="match status" value="1"/>
</dbReference>
<dbReference type="AlphaFoldDB" id="A0A2W4SJM7"/>
<keyword evidence="5 8" id="KW-0479">Metal-binding</keyword>
<evidence type="ECO:0000256" key="6">
    <source>
        <dbReference type="ARBA" id="ARBA00022982"/>
    </source>
</evidence>
<dbReference type="SUPFAM" id="SSF57802">
    <property type="entry name" value="Rubredoxin-like"/>
    <property type="match status" value="1"/>
</dbReference>
<dbReference type="PIRSF" id="PIRSF000071">
    <property type="entry name" value="Rubredoxin"/>
    <property type="match status" value="1"/>
</dbReference>
<comment type="cofactor">
    <cofactor evidence="8 9">
        <name>Fe(3+)</name>
        <dbReference type="ChEBI" id="CHEBI:29034"/>
    </cofactor>
    <text evidence="8 9">Binds 1 Fe(3+) ion per subunit.</text>
</comment>
<evidence type="ECO:0000256" key="8">
    <source>
        <dbReference type="PIRNR" id="PIRNR000071"/>
    </source>
</evidence>
<accession>A0A2W4SJM7</accession>
<keyword evidence="6 8" id="KW-0249">Electron transport</keyword>
<comment type="similarity">
    <text evidence="3 8">Belongs to the rubredoxin family.</text>
</comment>
<evidence type="ECO:0000313" key="12">
    <source>
        <dbReference type="Proteomes" id="UP000249396"/>
    </source>
</evidence>
<protein>
    <recommendedName>
        <fullName evidence="8">Rubredoxin</fullName>
    </recommendedName>
</protein>
<dbReference type="GO" id="GO:0009055">
    <property type="term" value="F:electron transfer activity"/>
    <property type="evidence" value="ECO:0007669"/>
    <property type="project" value="InterPro"/>
</dbReference>
<feature type="domain" description="Rubredoxin-like" evidence="10">
    <location>
        <begin position="4"/>
        <end position="55"/>
    </location>
</feature>
<dbReference type="GO" id="GO:0005506">
    <property type="term" value="F:iron ion binding"/>
    <property type="evidence" value="ECO:0007669"/>
    <property type="project" value="InterPro"/>
</dbReference>
<dbReference type="EMBL" id="QJPH01000508">
    <property type="protein sequence ID" value="PZN71807.1"/>
    <property type="molecule type" value="Genomic_DNA"/>
</dbReference>
<name>A0A2W4SJM7_9GAMM</name>
<evidence type="ECO:0000313" key="11">
    <source>
        <dbReference type="EMBL" id="PZN71807.1"/>
    </source>
</evidence>
<feature type="binding site" evidence="9">
    <location>
        <position position="12"/>
    </location>
    <ligand>
        <name>Fe cation</name>
        <dbReference type="ChEBI" id="CHEBI:24875"/>
    </ligand>
</feature>
<comment type="caution">
    <text evidence="11">The sequence shown here is derived from an EMBL/GenBank/DDBJ whole genome shotgun (WGS) entry which is preliminary data.</text>
</comment>
<organism evidence="11 12">
    <name type="scientific">Candidatus Methylumidiphilus alinenensis</name>
    <dbReference type="NCBI Taxonomy" id="2202197"/>
    <lineage>
        <taxon>Bacteria</taxon>
        <taxon>Pseudomonadati</taxon>
        <taxon>Pseudomonadota</taxon>
        <taxon>Gammaproteobacteria</taxon>
        <taxon>Methylococcales</taxon>
        <taxon>Candidatus Methylumidiphilus</taxon>
    </lineage>
</organism>
<evidence type="ECO:0000256" key="1">
    <source>
        <dbReference type="ARBA" id="ARBA00002792"/>
    </source>
</evidence>
<reference evidence="11 12" key="1">
    <citation type="journal article" date="2018" name="Aquat. Microb. Ecol.">
        <title>Gammaproteobacterial methanotrophs dominate.</title>
        <authorList>
            <person name="Rissanen A.J."/>
            <person name="Saarenheimo J."/>
            <person name="Tiirola M."/>
            <person name="Peura S."/>
            <person name="Aalto S.L."/>
            <person name="Karvinen A."/>
            <person name="Nykanen H."/>
        </authorList>
    </citation>
    <scope>NUCLEOTIDE SEQUENCE [LARGE SCALE GENOMIC DNA]</scope>
    <source>
        <strain evidence="11">AMbin10</strain>
    </source>
</reference>
<dbReference type="GO" id="GO:0043448">
    <property type="term" value="P:alkane catabolic process"/>
    <property type="evidence" value="ECO:0007669"/>
    <property type="project" value="TreeGrafter"/>
</dbReference>
<dbReference type="InterPro" id="IPR024934">
    <property type="entry name" value="Rubredoxin-like_dom"/>
</dbReference>
<evidence type="ECO:0000256" key="4">
    <source>
        <dbReference type="ARBA" id="ARBA00022448"/>
    </source>
</evidence>
<dbReference type="InterPro" id="IPR050526">
    <property type="entry name" value="Rubredoxin_ET"/>
</dbReference>
<dbReference type="PANTHER" id="PTHR47627">
    <property type="entry name" value="RUBREDOXIN"/>
    <property type="match status" value="1"/>
</dbReference>
<dbReference type="InterPro" id="IPR024922">
    <property type="entry name" value="Rubredoxin"/>
</dbReference>
<dbReference type="PRINTS" id="PR00163">
    <property type="entry name" value="RUBREDOXIN"/>
</dbReference>
<dbReference type="Pfam" id="PF00301">
    <property type="entry name" value="Rubredoxin"/>
    <property type="match status" value="1"/>
</dbReference>
<dbReference type="InterPro" id="IPR018527">
    <property type="entry name" value="Rubredoxin_Fe_BS"/>
</dbReference>
<dbReference type="Proteomes" id="UP000249396">
    <property type="component" value="Unassembled WGS sequence"/>
</dbReference>
<evidence type="ECO:0000256" key="3">
    <source>
        <dbReference type="ARBA" id="ARBA00005337"/>
    </source>
</evidence>
<dbReference type="PROSITE" id="PS00202">
    <property type="entry name" value="RUBREDOXIN"/>
    <property type="match status" value="1"/>
</dbReference>
<comment type="function">
    <text evidence="1">Involved in the hydrocarbon hydroxylating system, which transfers electrons from NADH to rubredoxin reductase and then through rubredoxin to alkane 1 monooxygenase.</text>
</comment>
<evidence type="ECO:0000256" key="9">
    <source>
        <dbReference type="PIRSR" id="PIRSR000071-1"/>
    </source>
</evidence>
<keyword evidence="4 8" id="KW-0813">Transport</keyword>
<gene>
    <name evidence="11" type="ORF">DM484_25575</name>
</gene>
<sequence length="57" mass="6514">MSEYKKYFCVICGYIYDEESGDPDSNLPPGTRWEDIPDNWVCPDCGASKEDFDLLAD</sequence>
<evidence type="ECO:0000256" key="7">
    <source>
        <dbReference type="ARBA" id="ARBA00023004"/>
    </source>
</evidence>
<evidence type="ECO:0000256" key="2">
    <source>
        <dbReference type="ARBA" id="ARBA00004933"/>
    </source>
</evidence>
<comment type="pathway">
    <text evidence="2">Hydrocarbon metabolism; alkane degradation.</text>
</comment>